<accession>A0AAW4VMR0</accession>
<protein>
    <recommendedName>
        <fullName evidence="3">Phage tail protein</fullName>
    </recommendedName>
</protein>
<organism evidence="1 2">
    <name type="scientific">Faecalibacillus faecis</name>
    <dbReference type="NCBI Taxonomy" id="1982628"/>
    <lineage>
        <taxon>Bacteria</taxon>
        <taxon>Bacillati</taxon>
        <taxon>Bacillota</taxon>
        <taxon>Erysipelotrichia</taxon>
        <taxon>Erysipelotrichales</taxon>
        <taxon>Coprobacillaceae</taxon>
        <taxon>Faecalibacillus</taxon>
    </lineage>
</organism>
<gene>
    <name evidence="1" type="ORF">LJD69_07225</name>
</gene>
<reference evidence="1" key="1">
    <citation type="submission" date="2021-10" db="EMBL/GenBank/DDBJ databases">
        <title>Collection of gut derived symbiotic bacterial strains cultured from healthy donors.</title>
        <authorList>
            <person name="Lin H."/>
            <person name="Littmann E."/>
            <person name="Kohout C."/>
            <person name="Pamer E.G."/>
        </authorList>
    </citation>
    <scope>NUCLEOTIDE SEQUENCE</scope>
    <source>
        <strain evidence="1">DFI.4.48</strain>
    </source>
</reference>
<dbReference type="EMBL" id="JAJDKZ010000017">
    <property type="protein sequence ID" value="MCB8610384.1"/>
    <property type="molecule type" value="Genomic_DNA"/>
</dbReference>
<dbReference type="AlphaFoldDB" id="A0AAW4VMR0"/>
<dbReference type="Proteomes" id="UP001198439">
    <property type="component" value="Unassembled WGS sequence"/>
</dbReference>
<comment type="caution">
    <text evidence="1">The sequence shown here is derived from an EMBL/GenBank/DDBJ whole genome shotgun (WGS) entry which is preliminary data.</text>
</comment>
<evidence type="ECO:0000313" key="2">
    <source>
        <dbReference type="Proteomes" id="UP001198439"/>
    </source>
</evidence>
<name>A0AAW4VMR0_9FIRM</name>
<evidence type="ECO:0000313" key="1">
    <source>
        <dbReference type="EMBL" id="MCB8610384.1"/>
    </source>
</evidence>
<proteinExistence type="predicted"/>
<dbReference type="NCBIfam" id="NF047353">
    <property type="entry name" value="tube_lmo2291"/>
    <property type="match status" value="1"/>
</dbReference>
<evidence type="ECO:0008006" key="3">
    <source>
        <dbReference type="Google" id="ProtNLM"/>
    </source>
</evidence>
<sequence>MESFSIAIDGNVQNWNPMDMKGWSRALMTGKKLTISLKGKRNVGDDGNDYVAGVAFKDGLDCSTKFSVVFPDGSTLAGDCVLDVKNALGGESQDVSPLEFDIICDGKPTYTEASKAA</sequence>